<dbReference type="PANTHER" id="PTHR43520:SF8">
    <property type="entry name" value="P-TYPE CU(+) TRANSPORTER"/>
    <property type="match status" value="1"/>
</dbReference>
<dbReference type="InterPro" id="IPR036412">
    <property type="entry name" value="HAD-like_sf"/>
</dbReference>
<feature type="transmembrane region" description="Helical" evidence="9">
    <location>
        <begin position="395"/>
        <end position="419"/>
    </location>
</feature>
<dbReference type="GO" id="GO:0005524">
    <property type="term" value="F:ATP binding"/>
    <property type="evidence" value="ECO:0007669"/>
    <property type="project" value="InterPro"/>
</dbReference>
<dbReference type="PROSITE" id="PS00154">
    <property type="entry name" value="ATPASE_E1_E2"/>
    <property type="match status" value="1"/>
</dbReference>
<dbReference type="PROSITE" id="PS01047">
    <property type="entry name" value="HMA_1"/>
    <property type="match status" value="1"/>
</dbReference>
<dbReference type="Gene3D" id="2.70.150.10">
    <property type="entry name" value="Calcium-transporting ATPase, cytoplasmic transduction domain A"/>
    <property type="match status" value="1"/>
</dbReference>
<evidence type="ECO:0000313" key="12">
    <source>
        <dbReference type="Proteomes" id="UP000285092"/>
    </source>
</evidence>
<feature type="region of interest" description="Disordered" evidence="8">
    <location>
        <begin position="1"/>
        <end position="26"/>
    </location>
</feature>
<accession>A0A418NLS0</accession>
<dbReference type="CDD" id="cd00371">
    <property type="entry name" value="HMA"/>
    <property type="match status" value="1"/>
</dbReference>
<dbReference type="Pfam" id="PF00702">
    <property type="entry name" value="Hydrolase"/>
    <property type="match status" value="1"/>
</dbReference>
<dbReference type="GO" id="GO:0043682">
    <property type="term" value="F:P-type divalent copper transporter activity"/>
    <property type="evidence" value="ECO:0007669"/>
    <property type="project" value="TreeGrafter"/>
</dbReference>
<comment type="subcellular location">
    <subcellularLocation>
        <location evidence="1">Endomembrane system</location>
        <topology evidence="1">Multi-pass membrane protein</topology>
    </subcellularLocation>
</comment>
<dbReference type="InterPro" id="IPR018303">
    <property type="entry name" value="ATPase_P-typ_P_site"/>
</dbReference>
<dbReference type="GO" id="GO:0005507">
    <property type="term" value="F:copper ion binding"/>
    <property type="evidence" value="ECO:0007669"/>
    <property type="project" value="TreeGrafter"/>
</dbReference>
<keyword evidence="4" id="KW-0479">Metal-binding</keyword>
<dbReference type="PANTHER" id="PTHR43520">
    <property type="entry name" value="ATP7, ISOFORM B"/>
    <property type="match status" value="1"/>
</dbReference>
<gene>
    <name evidence="11" type="ORF">D2V04_02405</name>
</gene>
<dbReference type="GO" id="GO:0012505">
    <property type="term" value="C:endomembrane system"/>
    <property type="evidence" value="ECO:0007669"/>
    <property type="project" value="UniProtKB-SubCell"/>
</dbReference>
<dbReference type="SUPFAM" id="SSF55008">
    <property type="entry name" value="HMA, heavy metal-associated domain"/>
    <property type="match status" value="1"/>
</dbReference>
<evidence type="ECO:0000256" key="1">
    <source>
        <dbReference type="ARBA" id="ARBA00004127"/>
    </source>
</evidence>
<keyword evidence="12" id="KW-1185">Reference proteome</keyword>
<feature type="transmembrane region" description="Helical" evidence="9">
    <location>
        <begin position="212"/>
        <end position="230"/>
    </location>
</feature>
<dbReference type="PROSITE" id="PS50846">
    <property type="entry name" value="HMA_2"/>
    <property type="match status" value="1"/>
</dbReference>
<dbReference type="Proteomes" id="UP000285092">
    <property type="component" value="Unassembled WGS sequence"/>
</dbReference>
<evidence type="ECO:0000256" key="4">
    <source>
        <dbReference type="ARBA" id="ARBA00022723"/>
    </source>
</evidence>
<dbReference type="GO" id="GO:0016887">
    <property type="term" value="F:ATP hydrolysis activity"/>
    <property type="evidence" value="ECO:0007669"/>
    <property type="project" value="InterPro"/>
</dbReference>
<evidence type="ECO:0000256" key="9">
    <source>
        <dbReference type="SAM" id="Phobius"/>
    </source>
</evidence>
<dbReference type="Pfam" id="PF00122">
    <property type="entry name" value="E1-E2_ATPase"/>
    <property type="match status" value="1"/>
</dbReference>
<feature type="transmembrane region" description="Helical" evidence="9">
    <location>
        <begin position="682"/>
        <end position="698"/>
    </location>
</feature>
<evidence type="ECO:0000259" key="10">
    <source>
        <dbReference type="PROSITE" id="PS50846"/>
    </source>
</evidence>
<evidence type="ECO:0000256" key="5">
    <source>
        <dbReference type="ARBA" id="ARBA00022967"/>
    </source>
</evidence>
<evidence type="ECO:0000256" key="6">
    <source>
        <dbReference type="ARBA" id="ARBA00022989"/>
    </source>
</evidence>
<feature type="transmembrane region" description="Helical" evidence="9">
    <location>
        <begin position="120"/>
        <end position="143"/>
    </location>
</feature>
<comment type="similarity">
    <text evidence="2">Belongs to the cation transport ATPase (P-type) (TC 3.A.3) family. Type IB subfamily.</text>
</comment>
<evidence type="ECO:0000256" key="2">
    <source>
        <dbReference type="ARBA" id="ARBA00006024"/>
    </source>
</evidence>
<dbReference type="InterPro" id="IPR017969">
    <property type="entry name" value="Heavy-metal-associated_CS"/>
</dbReference>
<dbReference type="InterPro" id="IPR023214">
    <property type="entry name" value="HAD_sf"/>
</dbReference>
<dbReference type="Gene3D" id="3.40.50.1000">
    <property type="entry name" value="HAD superfamily/HAD-like"/>
    <property type="match status" value="1"/>
</dbReference>
<name>A0A418NLS0_9SPHN</name>
<dbReference type="Pfam" id="PF00403">
    <property type="entry name" value="HMA"/>
    <property type="match status" value="1"/>
</dbReference>
<keyword evidence="7 9" id="KW-0472">Membrane</keyword>
<proteinExistence type="inferred from homology"/>
<reference evidence="11 12" key="1">
    <citation type="submission" date="2018-08" db="EMBL/GenBank/DDBJ databases">
        <title>Altererythrobacter sp.Ery1 and Ery12, the genome sequencing of novel strains in genus Alterythrobacter.</title>
        <authorList>
            <person name="Cheng H."/>
            <person name="Wu Y.-H."/>
            <person name="Fang C."/>
            <person name="Xu X.-W."/>
        </authorList>
    </citation>
    <scope>NUCLEOTIDE SEQUENCE [LARGE SCALE GENOMIC DNA]</scope>
    <source>
        <strain evidence="11 12">Ery1</strain>
    </source>
</reference>
<feature type="transmembrane region" description="Helical" evidence="9">
    <location>
        <begin position="149"/>
        <end position="172"/>
    </location>
</feature>
<feature type="transmembrane region" description="Helical" evidence="9">
    <location>
        <begin position="362"/>
        <end position="383"/>
    </location>
</feature>
<dbReference type="SUPFAM" id="SSF56784">
    <property type="entry name" value="HAD-like"/>
    <property type="match status" value="1"/>
</dbReference>
<dbReference type="EMBL" id="QXFK01000009">
    <property type="protein sequence ID" value="RIV80576.1"/>
    <property type="molecule type" value="Genomic_DNA"/>
</dbReference>
<comment type="caution">
    <text evidence="11">The sequence shown here is derived from an EMBL/GenBank/DDBJ whole genome shotgun (WGS) entry which is preliminary data.</text>
</comment>
<dbReference type="OrthoDB" id="9813266at2"/>
<keyword evidence="5" id="KW-1278">Translocase</keyword>
<dbReference type="GO" id="GO:0055070">
    <property type="term" value="P:copper ion homeostasis"/>
    <property type="evidence" value="ECO:0007669"/>
    <property type="project" value="TreeGrafter"/>
</dbReference>
<dbReference type="InterPro" id="IPR036163">
    <property type="entry name" value="HMA_dom_sf"/>
</dbReference>
<protein>
    <submittedName>
        <fullName evidence="11">Cation-transporting P-type ATPase</fullName>
    </submittedName>
</protein>
<dbReference type="Gene3D" id="3.40.1110.10">
    <property type="entry name" value="Calcium-transporting ATPase, cytoplasmic domain N"/>
    <property type="match status" value="1"/>
</dbReference>
<dbReference type="AlphaFoldDB" id="A0A418NLS0"/>
<evidence type="ECO:0000256" key="7">
    <source>
        <dbReference type="ARBA" id="ARBA00023136"/>
    </source>
</evidence>
<keyword evidence="6 9" id="KW-1133">Transmembrane helix</keyword>
<dbReference type="GO" id="GO:0016020">
    <property type="term" value="C:membrane"/>
    <property type="evidence" value="ECO:0007669"/>
    <property type="project" value="InterPro"/>
</dbReference>
<dbReference type="SUPFAM" id="SSF81653">
    <property type="entry name" value="Calcium ATPase, transduction domain A"/>
    <property type="match status" value="1"/>
</dbReference>
<keyword evidence="3 9" id="KW-0812">Transmembrane</keyword>
<organism evidence="11 12">
    <name type="scientific">Pelagerythrobacter aerophilus</name>
    <dbReference type="NCBI Taxonomy" id="2306995"/>
    <lineage>
        <taxon>Bacteria</taxon>
        <taxon>Pseudomonadati</taxon>
        <taxon>Pseudomonadota</taxon>
        <taxon>Alphaproteobacteria</taxon>
        <taxon>Sphingomonadales</taxon>
        <taxon>Erythrobacteraceae</taxon>
        <taxon>Pelagerythrobacter</taxon>
    </lineage>
</organism>
<dbReference type="InterPro" id="IPR006121">
    <property type="entry name" value="HMA_dom"/>
</dbReference>
<feature type="transmembrane region" description="Helical" evidence="9">
    <location>
        <begin position="184"/>
        <end position="206"/>
    </location>
</feature>
<dbReference type="NCBIfam" id="TIGR01494">
    <property type="entry name" value="ATPase_P-type"/>
    <property type="match status" value="2"/>
</dbReference>
<dbReference type="SUPFAM" id="SSF81660">
    <property type="entry name" value="Metal cation-transporting ATPase, ATP-binding domain N"/>
    <property type="match status" value="1"/>
</dbReference>
<dbReference type="InterPro" id="IPR023299">
    <property type="entry name" value="ATPase_P-typ_cyto_dom_N"/>
</dbReference>
<dbReference type="InterPro" id="IPR001757">
    <property type="entry name" value="P_typ_ATPase"/>
</dbReference>
<feature type="domain" description="HMA" evidence="10">
    <location>
        <begin position="33"/>
        <end position="99"/>
    </location>
</feature>
<sequence>MRRRTTVRTPTMERSSKADCWGPARDAETGKGSRQLLAVDGLFCGGCARGLEHRLRKLEGVLDAGVHYLTASAFVHWNPRLCSLREIEACIASAGYRMVERFHLPVVLARLSAATEVLTYRLAIGVFFAMWSMGAAFVLYFGSGVPPSAAWWLALASGACLVPVIVAGRAILTMGWRSLGLRSYTIDTLISGGVLGAILISGLQLMRGSSSVYFDAAAMLIVLRLTGQWIETRVRAGSIAALIELEAAAPETAWPASGGPAVSISELGLGDRVRVPAGAQVTIDGRIVAGRSRLNTAYLTGESAPLRVGEGDLVEAGCLNLDRQLVLEVARPFDDRLIDRMGGRVALELAAKGEQTSIDDSVLAVLARATPLLAALALGLGLLQGVGIEGALARALTTLIVICPCALAIARPLASLAVVGAGRKCGLRIANPSSLDALARPGTVVFDKTGTLTSGTLQVTRIVSLSHLSTRELLSLAARAETGIDHPIARAIVAAAGANGPGGLRLARKAIGTDLDGKSVEVAGIAPDGDCQTRAATLEVRLEGVAVGQIYLDDQVDPGVAPLIGHLRRHGARLQMATGDALPSALNVGRAVGLEPEEIAASLSPLEKADLVRALARPVVFVGDGVNDAPAMAASDCSISVQRAHAAATASASVAILEGGLERVREAMVIARQYRSTGRRNAALALGYNAIVIPLAVMGTMSPLLAALTMTASSLLAIANSLRVGKARPLGAPIRHEHLTSDA</sequence>
<dbReference type="InterPro" id="IPR008250">
    <property type="entry name" value="ATPase_P-typ_transduc_dom_A_sf"/>
</dbReference>
<dbReference type="Gene3D" id="3.30.70.100">
    <property type="match status" value="1"/>
</dbReference>
<evidence type="ECO:0000256" key="8">
    <source>
        <dbReference type="SAM" id="MobiDB-lite"/>
    </source>
</evidence>
<evidence type="ECO:0000256" key="3">
    <source>
        <dbReference type="ARBA" id="ARBA00022692"/>
    </source>
</evidence>
<dbReference type="InterPro" id="IPR059000">
    <property type="entry name" value="ATPase_P-type_domA"/>
</dbReference>
<evidence type="ECO:0000313" key="11">
    <source>
        <dbReference type="EMBL" id="RIV80576.1"/>
    </source>
</evidence>
<dbReference type="PRINTS" id="PR00119">
    <property type="entry name" value="CATATPASE"/>
</dbReference>